<dbReference type="Gene3D" id="3.30.910.20">
    <property type="entry name" value="Skp domain"/>
    <property type="match status" value="1"/>
</dbReference>
<dbReference type="GO" id="GO:0005829">
    <property type="term" value="C:cytosol"/>
    <property type="evidence" value="ECO:0007669"/>
    <property type="project" value="TreeGrafter"/>
</dbReference>
<feature type="chain" id="PRO_5036886578" evidence="3">
    <location>
        <begin position="24"/>
        <end position="168"/>
    </location>
</feature>
<reference evidence="4" key="1">
    <citation type="submission" date="2020-08" db="EMBL/GenBank/DDBJ databases">
        <title>Lewinella bacteria from marine environments.</title>
        <authorList>
            <person name="Zhong Y."/>
        </authorList>
    </citation>
    <scope>NUCLEOTIDE SEQUENCE</scope>
    <source>
        <strain evidence="4">KCTC 42187</strain>
    </source>
</reference>
<dbReference type="InterPro" id="IPR005632">
    <property type="entry name" value="Chaperone_Skp"/>
</dbReference>
<comment type="caution">
    <text evidence="4">The sequence shown here is derived from an EMBL/GenBank/DDBJ whole genome shotgun (WGS) entry which is preliminary data.</text>
</comment>
<evidence type="ECO:0000256" key="3">
    <source>
        <dbReference type="SAM" id="SignalP"/>
    </source>
</evidence>
<dbReference type="Pfam" id="PF03938">
    <property type="entry name" value="OmpH"/>
    <property type="match status" value="1"/>
</dbReference>
<keyword evidence="5" id="KW-1185">Reference proteome</keyword>
<dbReference type="GO" id="GO:0051082">
    <property type="term" value="F:unfolded protein binding"/>
    <property type="evidence" value="ECO:0007669"/>
    <property type="project" value="InterPro"/>
</dbReference>
<feature type="signal peptide" evidence="3">
    <location>
        <begin position="1"/>
        <end position="23"/>
    </location>
</feature>
<protein>
    <submittedName>
        <fullName evidence="4">OmpH family outer membrane protein</fullName>
    </submittedName>
</protein>
<proteinExistence type="inferred from homology"/>
<dbReference type="AlphaFoldDB" id="A0A923T6M0"/>
<dbReference type="Proteomes" id="UP000650081">
    <property type="component" value="Unassembled WGS sequence"/>
</dbReference>
<dbReference type="RefSeq" id="WP_187464773.1">
    <property type="nucleotide sequence ID" value="NZ_JACSIT010000034.1"/>
</dbReference>
<dbReference type="InterPro" id="IPR024930">
    <property type="entry name" value="Skp_dom_sf"/>
</dbReference>
<evidence type="ECO:0000256" key="1">
    <source>
        <dbReference type="ARBA" id="ARBA00009091"/>
    </source>
</evidence>
<evidence type="ECO:0000313" key="4">
    <source>
        <dbReference type="EMBL" id="MBC6992634.1"/>
    </source>
</evidence>
<accession>A0A923T6M0</accession>
<dbReference type="SMART" id="SM00935">
    <property type="entry name" value="OmpH"/>
    <property type="match status" value="1"/>
</dbReference>
<organism evidence="4 5">
    <name type="scientific">Neolewinella lacunae</name>
    <dbReference type="NCBI Taxonomy" id="1517758"/>
    <lineage>
        <taxon>Bacteria</taxon>
        <taxon>Pseudomonadati</taxon>
        <taxon>Bacteroidota</taxon>
        <taxon>Saprospiria</taxon>
        <taxon>Saprospirales</taxon>
        <taxon>Lewinellaceae</taxon>
        <taxon>Neolewinella</taxon>
    </lineage>
</organism>
<dbReference type="GO" id="GO:0050821">
    <property type="term" value="P:protein stabilization"/>
    <property type="evidence" value="ECO:0007669"/>
    <property type="project" value="TreeGrafter"/>
</dbReference>
<dbReference type="EMBL" id="JACSIT010000034">
    <property type="protein sequence ID" value="MBC6992634.1"/>
    <property type="molecule type" value="Genomic_DNA"/>
</dbReference>
<evidence type="ECO:0000256" key="2">
    <source>
        <dbReference type="ARBA" id="ARBA00022729"/>
    </source>
</evidence>
<dbReference type="PANTHER" id="PTHR35089">
    <property type="entry name" value="CHAPERONE PROTEIN SKP"/>
    <property type="match status" value="1"/>
</dbReference>
<dbReference type="SUPFAM" id="SSF111384">
    <property type="entry name" value="OmpH-like"/>
    <property type="match status" value="1"/>
</dbReference>
<dbReference type="PANTHER" id="PTHR35089:SF1">
    <property type="entry name" value="CHAPERONE PROTEIN SKP"/>
    <property type="match status" value="1"/>
</dbReference>
<sequence length="168" mass="18537">MKKLTQIALVAVLVFAAAATASAQKFGYVNSAEILSELPEMKAAESNLEGLQKQLQKRGQAMVQTFEADYLALQQKVQEGTLAPKQQQEEAAKLEARQKEIGDFEQQMVKDLQDKRAELLEPIYKSVNEAIAAVAKEKGFLFIFDQQVLLYGEESADVSSDVKAKLGL</sequence>
<keyword evidence="2 3" id="KW-0732">Signal</keyword>
<gene>
    <name evidence="4" type="ORF">H9S92_00515</name>
</gene>
<name>A0A923T6M0_9BACT</name>
<evidence type="ECO:0000313" key="5">
    <source>
        <dbReference type="Proteomes" id="UP000650081"/>
    </source>
</evidence>
<comment type="similarity">
    <text evidence="1">Belongs to the Skp family.</text>
</comment>